<dbReference type="Gene3D" id="3.30.160.60">
    <property type="entry name" value="Classic Zinc Finger"/>
    <property type="match status" value="2"/>
</dbReference>
<keyword evidence="4" id="KW-0862">Zinc</keyword>
<keyword evidence="2" id="KW-0479">Metal-binding</keyword>
<feature type="domain" description="C2H2-type" evidence="11">
    <location>
        <begin position="657"/>
        <end position="688"/>
    </location>
</feature>
<evidence type="ECO:0000256" key="8">
    <source>
        <dbReference type="ARBA" id="ARBA00024345"/>
    </source>
</evidence>
<dbReference type="OrthoDB" id="1095242at2759"/>
<dbReference type="SMART" id="SM00424">
    <property type="entry name" value="STE"/>
    <property type="match status" value="1"/>
</dbReference>
<comment type="caution">
    <text evidence="12">The sequence shown here is derived from an EMBL/GenBank/DDBJ whole genome shotgun (WGS) entry which is preliminary data.</text>
</comment>
<feature type="region of interest" description="Disordered" evidence="10">
    <location>
        <begin position="340"/>
        <end position="364"/>
    </location>
</feature>
<dbReference type="SUPFAM" id="SSF57667">
    <property type="entry name" value="beta-beta-alpha zinc fingers"/>
    <property type="match status" value="1"/>
</dbReference>
<name>A0A8H5CDZ7_9AGAR</name>
<feature type="compositionally biased region" description="Polar residues" evidence="10">
    <location>
        <begin position="547"/>
        <end position="560"/>
    </location>
</feature>
<dbReference type="PROSITE" id="PS50157">
    <property type="entry name" value="ZINC_FINGER_C2H2_2"/>
    <property type="match status" value="2"/>
</dbReference>
<keyword evidence="3 9" id="KW-0863">Zinc-finger</keyword>
<evidence type="ECO:0000256" key="5">
    <source>
        <dbReference type="ARBA" id="ARBA00023015"/>
    </source>
</evidence>
<dbReference type="PANTHER" id="PTHR47427:SF1">
    <property type="entry name" value="PROTEIN STE12"/>
    <property type="match status" value="1"/>
</dbReference>
<comment type="subcellular location">
    <subcellularLocation>
        <location evidence="1">Nucleus</location>
    </subcellularLocation>
</comment>
<keyword evidence="5" id="KW-0805">Transcription regulation</keyword>
<evidence type="ECO:0000256" key="4">
    <source>
        <dbReference type="ARBA" id="ARBA00022833"/>
    </source>
</evidence>
<feature type="region of interest" description="Disordered" evidence="10">
    <location>
        <begin position="542"/>
        <end position="620"/>
    </location>
</feature>
<protein>
    <recommendedName>
        <fullName evidence="11">C2H2-type domain-containing protein</fullName>
    </recommendedName>
</protein>
<dbReference type="Pfam" id="PF00096">
    <property type="entry name" value="zf-C2H2"/>
    <property type="match status" value="2"/>
</dbReference>
<dbReference type="PANTHER" id="PTHR47427">
    <property type="entry name" value="PROTEIN STE12"/>
    <property type="match status" value="1"/>
</dbReference>
<feature type="compositionally biased region" description="Low complexity" evidence="10">
    <location>
        <begin position="584"/>
        <end position="593"/>
    </location>
</feature>
<evidence type="ECO:0000256" key="6">
    <source>
        <dbReference type="ARBA" id="ARBA00023163"/>
    </source>
</evidence>
<evidence type="ECO:0000256" key="2">
    <source>
        <dbReference type="ARBA" id="ARBA00022723"/>
    </source>
</evidence>
<dbReference type="Proteomes" id="UP000559256">
    <property type="component" value="Unassembled WGS sequence"/>
</dbReference>
<dbReference type="GO" id="GO:0008270">
    <property type="term" value="F:zinc ion binding"/>
    <property type="evidence" value="ECO:0007669"/>
    <property type="project" value="UniProtKB-KW"/>
</dbReference>
<dbReference type="InterPro" id="IPR052127">
    <property type="entry name" value="STE12_transcription_factor"/>
</dbReference>
<evidence type="ECO:0000256" key="1">
    <source>
        <dbReference type="ARBA" id="ARBA00004123"/>
    </source>
</evidence>
<dbReference type="EMBL" id="JAACJM010000191">
    <property type="protein sequence ID" value="KAF5338782.1"/>
    <property type="molecule type" value="Genomic_DNA"/>
</dbReference>
<accession>A0A8H5CDZ7</accession>
<comment type="similarity">
    <text evidence="8">Belongs to the STE12 transcription factor family.</text>
</comment>
<dbReference type="GO" id="GO:1990527">
    <property type="term" value="C:Tec1p-Ste12p-Dig1p complex"/>
    <property type="evidence" value="ECO:0007669"/>
    <property type="project" value="TreeGrafter"/>
</dbReference>
<keyword evidence="7" id="KW-0539">Nucleus</keyword>
<dbReference type="GO" id="GO:1990526">
    <property type="term" value="C:Ste12p-Dig1p-Dig2p complex"/>
    <property type="evidence" value="ECO:0007669"/>
    <property type="project" value="TreeGrafter"/>
</dbReference>
<dbReference type="Pfam" id="PF02200">
    <property type="entry name" value="STE"/>
    <property type="match status" value="1"/>
</dbReference>
<feature type="compositionally biased region" description="Polar residues" evidence="10">
    <location>
        <begin position="350"/>
        <end position="359"/>
    </location>
</feature>
<feature type="compositionally biased region" description="Basic and acidic residues" evidence="10">
    <location>
        <begin position="284"/>
        <end position="294"/>
    </location>
</feature>
<feature type="compositionally biased region" description="Polar residues" evidence="10">
    <location>
        <begin position="1"/>
        <end position="17"/>
    </location>
</feature>
<proteinExistence type="inferred from homology"/>
<feature type="compositionally biased region" description="Low complexity" evidence="10">
    <location>
        <begin position="833"/>
        <end position="842"/>
    </location>
</feature>
<dbReference type="PROSITE" id="PS00028">
    <property type="entry name" value="ZINC_FINGER_C2H2_1"/>
    <property type="match status" value="1"/>
</dbReference>
<dbReference type="FunFam" id="3.30.160.60:FF:002343">
    <property type="entry name" value="Zinc finger protein 33A"/>
    <property type="match status" value="1"/>
</dbReference>
<feature type="region of interest" description="Disordered" evidence="10">
    <location>
        <begin position="284"/>
        <end position="320"/>
    </location>
</feature>
<evidence type="ECO:0000259" key="11">
    <source>
        <dbReference type="PROSITE" id="PS50157"/>
    </source>
</evidence>
<dbReference type="SMART" id="SM00355">
    <property type="entry name" value="ZnF_C2H2"/>
    <property type="match status" value="2"/>
</dbReference>
<dbReference type="GO" id="GO:0003700">
    <property type="term" value="F:DNA-binding transcription factor activity"/>
    <property type="evidence" value="ECO:0007669"/>
    <property type="project" value="InterPro"/>
</dbReference>
<keyword evidence="13" id="KW-1185">Reference proteome</keyword>
<evidence type="ECO:0000256" key="10">
    <source>
        <dbReference type="SAM" id="MobiDB-lite"/>
    </source>
</evidence>
<organism evidence="12 13">
    <name type="scientific">Tetrapyrgos nigripes</name>
    <dbReference type="NCBI Taxonomy" id="182062"/>
    <lineage>
        <taxon>Eukaryota</taxon>
        <taxon>Fungi</taxon>
        <taxon>Dikarya</taxon>
        <taxon>Basidiomycota</taxon>
        <taxon>Agaricomycotina</taxon>
        <taxon>Agaricomycetes</taxon>
        <taxon>Agaricomycetidae</taxon>
        <taxon>Agaricales</taxon>
        <taxon>Marasmiineae</taxon>
        <taxon>Marasmiaceae</taxon>
        <taxon>Tetrapyrgos</taxon>
    </lineage>
</organism>
<dbReference type="AlphaFoldDB" id="A0A8H5CDZ7"/>
<evidence type="ECO:0000313" key="12">
    <source>
        <dbReference type="EMBL" id="KAF5338782.1"/>
    </source>
</evidence>
<evidence type="ECO:0000256" key="9">
    <source>
        <dbReference type="PROSITE-ProRule" id="PRU00042"/>
    </source>
</evidence>
<evidence type="ECO:0000256" key="7">
    <source>
        <dbReference type="ARBA" id="ARBA00023242"/>
    </source>
</evidence>
<dbReference type="InterPro" id="IPR036236">
    <property type="entry name" value="Znf_C2H2_sf"/>
</dbReference>
<feature type="region of interest" description="Disordered" evidence="10">
    <location>
        <begin position="833"/>
        <end position="852"/>
    </location>
</feature>
<reference evidence="12 13" key="1">
    <citation type="journal article" date="2020" name="ISME J.">
        <title>Uncovering the hidden diversity of litter-decomposition mechanisms in mushroom-forming fungi.</title>
        <authorList>
            <person name="Floudas D."/>
            <person name="Bentzer J."/>
            <person name="Ahren D."/>
            <person name="Johansson T."/>
            <person name="Persson P."/>
            <person name="Tunlid A."/>
        </authorList>
    </citation>
    <scope>NUCLEOTIDE SEQUENCE [LARGE SCALE GENOMIC DNA]</scope>
    <source>
        <strain evidence="12 13">CBS 291.85</strain>
    </source>
</reference>
<feature type="compositionally biased region" description="Acidic residues" evidence="10">
    <location>
        <begin position="298"/>
        <end position="307"/>
    </location>
</feature>
<gene>
    <name evidence="12" type="ORF">D9758_012099</name>
</gene>
<evidence type="ECO:0000256" key="3">
    <source>
        <dbReference type="ARBA" id="ARBA00022771"/>
    </source>
</evidence>
<evidence type="ECO:0000313" key="13">
    <source>
        <dbReference type="Proteomes" id="UP000559256"/>
    </source>
</evidence>
<feature type="compositionally biased region" description="Polar residues" evidence="10">
    <location>
        <begin position="611"/>
        <end position="620"/>
    </location>
</feature>
<sequence>MNNPRTQLSSLQVTLPNDHQDPNEYTARPENADHDTWHSDNTPGLPNGLARPLKPHEHEKLAHLDRLKYFLATAPSRWDNSGASSSSDPYPPHVPSHPALNRFLLPSQEYVTCVLWNGLYHITGTDIVRALVFRFEAFGRPVRNMKKFEEGVFSDLRNLKPGQDACLEEPKVVDIDSVYFPAHSLPQSPFLDLLFKYQCIRTQKKQKVFYWFSVPHDRLFLDALERDLKREKMGLEPTTVVVGEPASSFVYDGAFKRSLYEQFVRTAGVKEGEGDLERIVRGLDEPTSTDHDSNDQDPQSDLDDGAYDAEGRPSSSSSKRKADTNALFFNMFSLFEGSPTYKQRRKKTTRPSGLSSVANGSDFDSMLTDERGRFTSQVGNRYSGHESSHSVSSVDRYPYPQYASSMGDGYMPQHPSSSPPVQSQFSFNAPVVNDPYGGYPMGGISAPQIKQEPISAADMFLRQARGQAVGSNLGSSHPNLDQKYKRHSYNGFGSSGANMETVIGVDTTSVPVWLEGKFAGVGMAASLGPHGTIRHRSVDDTHMGMQDSFSSPGQLMSTPHSVAGSLSLDDSPPRSVASVDHAMSVSPSNSRPVSVPPRPGSAPVSSALPSHPTSGNESPITASTKAYACPLLSCGRLFKRMEHLKRHLRTHTLERPFACPNAGCGKRFSRSDNLGQHERVCRKAGDGQVVEGEGAIGSDEDGEDLELDVGEWINTGSPDANGEDVNMDSTHHPHLPNHVSPPVPGGTKISAPLGLFGGEDGVGMGMGMGSMSLHVAQRAAAQSVSPSSSSNPNSFLGGALNYPMELCEVELTGEVTEVQGDEEGLLYHSPTAHAQAQRAAAQNGGDSYPDGQQFEVSFYLDS</sequence>
<keyword evidence="6" id="KW-0804">Transcription</keyword>
<feature type="region of interest" description="Disordered" evidence="10">
    <location>
        <begin position="1"/>
        <end position="53"/>
    </location>
</feature>
<dbReference type="GO" id="GO:0005634">
    <property type="term" value="C:nucleus"/>
    <property type="evidence" value="ECO:0007669"/>
    <property type="project" value="UniProtKB-SubCell"/>
</dbReference>
<dbReference type="InterPro" id="IPR013087">
    <property type="entry name" value="Znf_C2H2_type"/>
</dbReference>
<dbReference type="InterPro" id="IPR003120">
    <property type="entry name" value="Ste12"/>
</dbReference>
<feature type="domain" description="C2H2-type" evidence="11">
    <location>
        <begin position="627"/>
        <end position="656"/>
    </location>
</feature>